<protein>
    <recommendedName>
        <fullName evidence="4">Gustatory receptor</fullName>
    </recommendedName>
</protein>
<evidence type="ECO:0000256" key="1">
    <source>
        <dbReference type="SAM" id="Phobius"/>
    </source>
</evidence>
<keyword evidence="1" id="KW-0812">Transmembrane</keyword>
<keyword evidence="1" id="KW-1133">Transmembrane helix</keyword>
<feature type="transmembrane region" description="Helical" evidence="1">
    <location>
        <begin position="83"/>
        <end position="104"/>
    </location>
</feature>
<feature type="transmembrane region" description="Helical" evidence="1">
    <location>
        <begin position="44"/>
        <end position="63"/>
    </location>
</feature>
<gene>
    <name evidence="2" type="primary">HaOG200732</name>
    <name evidence="2" type="ORF">B5X24_HaOG200732</name>
</gene>
<name>A0A2W1BPW4_HELAM</name>
<dbReference type="EMBL" id="KZ149937">
    <property type="protein sequence ID" value="PZC77082.1"/>
    <property type="molecule type" value="Genomic_DNA"/>
</dbReference>
<feature type="transmembrane region" description="Helical" evidence="1">
    <location>
        <begin position="137"/>
        <end position="155"/>
    </location>
</feature>
<organism evidence="2 3">
    <name type="scientific">Helicoverpa armigera</name>
    <name type="common">Cotton bollworm</name>
    <name type="synonym">Heliothis armigera</name>
    <dbReference type="NCBI Taxonomy" id="29058"/>
    <lineage>
        <taxon>Eukaryota</taxon>
        <taxon>Metazoa</taxon>
        <taxon>Ecdysozoa</taxon>
        <taxon>Arthropoda</taxon>
        <taxon>Hexapoda</taxon>
        <taxon>Insecta</taxon>
        <taxon>Pterygota</taxon>
        <taxon>Neoptera</taxon>
        <taxon>Endopterygota</taxon>
        <taxon>Lepidoptera</taxon>
        <taxon>Glossata</taxon>
        <taxon>Ditrysia</taxon>
        <taxon>Noctuoidea</taxon>
        <taxon>Noctuidae</taxon>
        <taxon>Heliothinae</taxon>
        <taxon>Helicoverpa</taxon>
    </lineage>
</organism>
<feature type="transmembrane region" description="Helical" evidence="1">
    <location>
        <begin position="161"/>
        <end position="181"/>
    </location>
</feature>
<dbReference type="Proteomes" id="UP000249218">
    <property type="component" value="Unassembled WGS sequence"/>
</dbReference>
<keyword evidence="3" id="KW-1185">Reference proteome</keyword>
<sequence length="246" mass="29541">MHILFKNILDKDVQCMLWPLNLMQYMMLCPKYQIKNNLITPNSLISNIISIIATVGFISSSFYRTYEIIYYSVLKSSFFMSFVLYYDCIYYVVGFIMNCAMGILQTKNMVKFVLIFQKIHRFLNDGSLFTRYVIMNWIYFIAALGFFFIILMLFVMLFENWIFIIYGYELIFFDLNVVYLIRIIKLLEDKVLLYNKYLLNCQNLTHDESYRQKMVQVYVDLLECYSILKKSFQQFVSNAFIFCFSD</sequence>
<evidence type="ECO:0000313" key="3">
    <source>
        <dbReference type="Proteomes" id="UP000249218"/>
    </source>
</evidence>
<proteinExistence type="predicted"/>
<dbReference type="OrthoDB" id="7490805at2759"/>
<dbReference type="AlphaFoldDB" id="A0A2W1BPW4"/>
<evidence type="ECO:0008006" key="4">
    <source>
        <dbReference type="Google" id="ProtNLM"/>
    </source>
</evidence>
<evidence type="ECO:0000313" key="2">
    <source>
        <dbReference type="EMBL" id="PZC77082.1"/>
    </source>
</evidence>
<reference evidence="2 3" key="1">
    <citation type="journal article" date="2017" name="BMC Biol.">
        <title>Genomic innovations, transcriptional plasticity and gene loss underlying the evolution and divergence of two highly polyphagous and invasive Helicoverpa pest species.</title>
        <authorList>
            <person name="Pearce S.L."/>
            <person name="Clarke D.F."/>
            <person name="East P.D."/>
            <person name="Elfekih S."/>
            <person name="Gordon K.H."/>
            <person name="Jermiin L.S."/>
            <person name="McGaughran A."/>
            <person name="Oakeshott J.G."/>
            <person name="Papanikolaou A."/>
            <person name="Perera O.P."/>
            <person name="Rane R.V."/>
            <person name="Richards S."/>
            <person name="Tay W.T."/>
            <person name="Walsh T.K."/>
            <person name="Anderson A."/>
            <person name="Anderson C.J."/>
            <person name="Asgari S."/>
            <person name="Board P.G."/>
            <person name="Bretschneider A."/>
            <person name="Campbell P.M."/>
            <person name="Chertemps T."/>
            <person name="Christeller J.T."/>
            <person name="Coppin C.W."/>
            <person name="Downes S.J."/>
            <person name="Duan G."/>
            <person name="Farnsworth C.A."/>
            <person name="Good R.T."/>
            <person name="Han L.B."/>
            <person name="Han Y.C."/>
            <person name="Hatje K."/>
            <person name="Horne I."/>
            <person name="Huang Y.P."/>
            <person name="Hughes D.S."/>
            <person name="Jacquin-Joly E."/>
            <person name="James W."/>
            <person name="Jhangiani S."/>
            <person name="Kollmar M."/>
            <person name="Kuwar S.S."/>
            <person name="Li S."/>
            <person name="Liu N.Y."/>
            <person name="Maibeche M.T."/>
            <person name="Miller J.R."/>
            <person name="Montagne N."/>
            <person name="Perry T."/>
            <person name="Qu J."/>
            <person name="Song S.V."/>
            <person name="Sutton G.G."/>
            <person name="Vogel H."/>
            <person name="Walenz B.P."/>
            <person name="Xu W."/>
            <person name="Zhang H.J."/>
            <person name="Zou Z."/>
            <person name="Batterham P."/>
            <person name="Edwards O.R."/>
            <person name="Feyereisen R."/>
            <person name="Gibbs R.A."/>
            <person name="Heckel D.G."/>
            <person name="McGrath A."/>
            <person name="Robin C."/>
            <person name="Scherer S.E."/>
            <person name="Worley K.C."/>
            <person name="Wu Y.D."/>
        </authorList>
    </citation>
    <scope>NUCLEOTIDE SEQUENCE [LARGE SCALE GENOMIC DNA]</scope>
    <source>
        <strain evidence="2">Harm_GR_Male_#8</strain>
        <tissue evidence="2">Whole organism</tissue>
    </source>
</reference>
<keyword evidence="1" id="KW-0472">Membrane</keyword>
<accession>A0A2W1BPW4</accession>